<sequence length="38" mass="4269">MSSLLQKPSGESMRETIRRRAGLRGTFAVHRNPLITNS</sequence>
<dbReference type="EMBL" id="CAJOBI010163900">
    <property type="protein sequence ID" value="CAF4861919.1"/>
    <property type="molecule type" value="Genomic_DNA"/>
</dbReference>
<proteinExistence type="predicted"/>
<dbReference type="AlphaFoldDB" id="A0A8S3BV56"/>
<protein>
    <submittedName>
        <fullName evidence="1">Uncharacterized protein</fullName>
    </submittedName>
</protein>
<accession>A0A8S3BV56</accession>
<evidence type="ECO:0000313" key="1">
    <source>
        <dbReference type="EMBL" id="CAF4861919.1"/>
    </source>
</evidence>
<organism evidence="1 2">
    <name type="scientific">Rotaria magnacalcarata</name>
    <dbReference type="NCBI Taxonomy" id="392030"/>
    <lineage>
        <taxon>Eukaryota</taxon>
        <taxon>Metazoa</taxon>
        <taxon>Spiralia</taxon>
        <taxon>Gnathifera</taxon>
        <taxon>Rotifera</taxon>
        <taxon>Eurotatoria</taxon>
        <taxon>Bdelloidea</taxon>
        <taxon>Philodinida</taxon>
        <taxon>Philodinidae</taxon>
        <taxon>Rotaria</taxon>
    </lineage>
</organism>
<name>A0A8S3BV56_9BILA</name>
<gene>
    <name evidence="1" type="ORF">SMN809_LOCUS49897</name>
</gene>
<reference evidence="1" key="1">
    <citation type="submission" date="2021-02" db="EMBL/GenBank/DDBJ databases">
        <authorList>
            <person name="Nowell W R."/>
        </authorList>
    </citation>
    <scope>NUCLEOTIDE SEQUENCE</scope>
</reference>
<comment type="caution">
    <text evidence="1">The sequence shown here is derived from an EMBL/GenBank/DDBJ whole genome shotgun (WGS) entry which is preliminary data.</text>
</comment>
<feature type="non-terminal residue" evidence="1">
    <location>
        <position position="1"/>
    </location>
</feature>
<evidence type="ECO:0000313" key="2">
    <source>
        <dbReference type="Proteomes" id="UP000676336"/>
    </source>
</evidence>
<dbReference type="Proteomes" id="UP000676336">
    <property type="component" value="Unassembled WGS sequence"/>
</dbReference>